<evidence type="ECO:0000313" key="15">
    <source>
        <dbReference type="WBParaSite" id="PSAMB.scaffold377size53947.g5244.t1"/>
    </source>
</evidence>
<dbReference type="Gene3D" id="3.40.50.1000">
    <property type="entry name" value="HAD superfamily/HAD-like"/>
    <property type="match status" value="1"/>
</dbReference>
<dbReference type="Proteomes" id="UP000887566">
    <property type="component" value="Unplaced"/>
</dbReference>
<keyword evidence="4" id="KW-0378">Hydrolase</keyword>
<evidence type="ECO:0000256" key="4">
    <source>
        <dbReference type="ARBA" id="ARBA00022801"/>
    </source>
</evidence>
<dbReference type="InterPro" id="IPR036412">
    <property type="entry name" value="HAD-like_sf"/>
</dbReference>
<dbReference type="GO" id="GO:0071763">
    <property type="term" value="P:nuclear membrane organization"/>
    <property type="evidence" value="ECO:0007669"/>
    <property type="project" value="UniProtKB-ARBA"/>
</dbReference>
<proteinExistence type="inferred from homology"/>
<dbReference type="AlphaFoldDB" id="A0A914WCL9"/>
<evidence type="ECO:0000256" key="2">
    <source>
        <dbReference type="ARBA" id="ARBA00013081"/>
    </source>
</evidence>
<dbReference type="GO" id="GO:0044091">
    <property type="term" value="P:membrane biogenesis"/>
    <property type="evidence" value="ECO:0007669"/>
    <property type="project" value="UniProtKB-ARBA"/>
</dbReference>
<evidence type="ECO:0000256" key="8">
    <source>
        <dbReference type="ARBA" id="ARBA00047761"/>
    </source>
</evidence>
<keyword evidence="5" id="KW-0904">Protein phosphatase</keyword>
<dbReference type="GO" id="GO:0004722">
    <property type="term" value="F:protein serine/threonine phosphatase activity"/>
    <property type="evidence" value="ECO:0007669"/>
    <property type="project" value="UniProtKB-EC"/>
</dbReference>
<sequence>MSIVRGRDPQQVKKRSVAKKQQWTLTGVGEFLLTERNPMIRVVRTAFRSLCIWLTKILHCITYVSKKQYRVIRKHQVIKYDMIPLSPLTRQRLGMVRRKTLVLDLDETLIHSHHDGIIRPMVKPGTPPDFILRVNIDKHPVRFFVHCRPHVDYFLSVVSQWYDLVIFTASMEIYGTSVADKLDRGRGMLSRRYFRQHCTMDYGGYTKDLSAIQPDLSSIFILDNSPGAYRKFPENAIPIRSWFSDPADTCLLNLLPFLDALRFASDVRSVLSRNQQLHQPMW</sequence>
<dbReference type="SUPFAM" id="SSF56784">
    <property type="entry name" value="HAD-like"/>
    <property type="match status" value="1"/>
</dbReference>
<accession>A0A914WCL9</accession>
<protein>
    <recommendedName>
        <fullName evidence="11">CTD nuclear envelope phosphatase 1 homolog</fullName>
        <ecNumber evidence="2">3.1.3.16</ecNumber>
    </recommendedName>
    <alternativeName>
        <fullName evidence="12">Serine/threonine-protein phosphatase dullard homolog</fullName>
    </alternativeName>
</protein>
<name>A0A914WCL9_9BILA</name>
<evidence type="ECO:0000256" key="12">
    <source>
        <dbReference type="ARBA" id="ARBA00079893"/>
    </source>
</evidence>
<dbReference type="EC" id="3.1.3.16" evidence="2"/>
<dbReference type="InterPro" id="IPR023214">
    <property type="entry name" value="HAD_sf"/>
</dbReference>
<evidence type="ECO:0000256" key="3">
    <source>
        <dbReference type="ARBA" id="ARBA00022692"/>
    </source>
</evidence>
<dbReference type="FunFam" id="3.40.50.1000:FF:000044">
    <property type="entry name" value="CTD nuclear envelope phosphatase 1"/>
    <property type="match status" value="1"/>
</dbReference>
<dbReference type="PROSITE" id="PS50969">
    <property type="entry name" value="FCP1"/>
    <property type="match status" value="1"/>
</dbReference>
<feature type="domain" description="FCP1 homology" evidence="13">
    <location>
        <begin position="94"/>
        <end position="261"/>
    </location>
</feature>
<evidence type="ECO:0000256" key="1">
    <source>
        <dbReference type="ARBA" id="ARBA00004167"/>
    </source>
</evidence>
<dbReference type="SMART" id="SM00577">
    <property type="entry name" value="CPDc"/>
    <property type="match status" value="1"/>
</dbReference>
<evidence type="ECO:0000256" key="10">
    <source>
        <dbReference type="ARBA" id="ARBA00061694"/>
    </source>
</evidence>
<dbReference type="Pfam" id="PF03031">
    <property type="entry name" value="NIF"/>
    <property type="match status" value="1"/>
</dbReference>
<comment type="subcellular location">
    <subcellularLocation>
        <location evidence="1">Membrane</location>
        <topology evidence="1">Single-pass membrane protein</topology>
    </subcellularLocation>
</comment>
<dbReference type="InterPro" id="IPR011948">
    <property type="entry name" value="Dullard_phosphatase"/>
</dbReference>
<evidence type="ECO:0000256" key="7">
    <source>
        <dbReference type="ARBA" id="ARBA00023136"/>
    </source>
</evidence>
<dbReference type="NCBIfam" id="TIGR02251">
    <property type="entry name" value="HIF-SF_euk"/>
    <property type="match status" value="1"/>
</dbReference>
<dbReference type="InterPro" id="IPR004274">
    <property type="entry name" value="FCP1_dom"/>
</dbReference>
<evidence type="ECO:0000256" key="5">
    <source>
        <dbReference type="ARBA" id="ARBA00022912"/>
    </source>
</evidence>
<evidence type="ECO:0000259" key="13">
    <source>
        <dbReference type="PROSITE" id="PS50969"/>
    </source>
</evidence>
<evidence type="ECO:0000256" key="11">
    <source>
        <dbReference type="ARBA" id="ARBA00070329"/>
    </source>
</evidence>
<dbReference type="GO" id="GO:0016020">
    <property type="term" value="C:membrane"/>
    <property type="evidence" value="ECO:0007669"/>
    <property type="project" value="UniProtKB-SubCell"/>
</dbReference>
<dbReference type="PANTHER" id="PTHR12210">
    <property type="entry name" value="DULLARD PROTEIN PHOSPHATASE"/>
    <property type="match status" value="1"/>
</dbReference>
<comment type="catalytic activity">
    <reaction evidence="9">
        <text>O-phospho-L-threonyl-[protein] + H2O = L-threonyl-[protein] + phosphate</text>
        <dbReference type="Rhea" id="RHEA:47004"/>
        <dbReference type="Rhea" id="RHEA-COMP:11060"/>
        <dbReference type="Rhea" id="RHEA-COMP:11605"/>
        <dbReference type="ChEBI" id="CHEBI:15377"/>
        <dbReference type="ChEBI" id="CHEBI:30013"/>
        <dbReference type="ChEBI" id="CHEBI:43474"/>
        <dbReference type="ChEBI" id="CHEBI:61977"/>
        <dbReference type="EC" id="3.1.3.16"/>
    </reaction>
</comment>
<keyword evidence="7" id="KW-0472">Membrane</keyword>
<evidence type="ECO:0000256" key="9">
    <source>
        <dbReference type="ARBA" id="ARBA00048336"/>
    </source>
</evidence>
<dbReference type="CDD" id="cd07521">
    <property type="entry name" value="HAD_FCP1-like"/>
    <property type="match status" value="1"/>
</dbReference>
<keyword evidence="14" id="KW-1185">Reference proteome</keyword>
<keyword evidence="6" id="KW-1133">Transmembrane helix</keyword>
<dbReference type="InterPro" id="IPR050365">
    <property type="entry name" value="TIM50"/>
</dbReference>
<evidence type="ECO:0000313" key="14">
    <source>
        <dbReference type="Proteomes" id="UP000887566"/>
    </source>
</evidence>
<comment type="similarity">
    <text evidence="10">Belongs to the Dullard family.</text>
</comment>
<comment type="catalytic activity">
    <reaction evidence="8">
        <text>O-phospho-L-seryl-[protein] + H2O = L-seryl-[protein] + phosphate</text>
        <dbReference type="Rhea" id="RHEA:20629"/>
        <dbReference type="Rhea" id="RHEA-COMP:9863"/>
        <dbReference type="Rhea" id="RHEA-COMP:11604"/>
        <dbReference type="ChEBI" id="CHEBI:15377"/>
        <dbReference type="ChEBI" id="CHEBI:29999"/>
        <dbReference type="ChEBI" id="CHEBI:43474"/>
        <dbReference type="ChEBI" id="CHEBI:83421"/>
        <dbReference type="EC" id="3.1.3.16"/>
    </reaction>
</comment>
<organism evidence="14 15">
    <name type="scientific">Plectus sambesii</name>
    <dbReference type="NCBI Taxonomy" id="2011161"/>
    <lineage>
        <taxon>Eukaryota</taxon>
        <taxon>Metazoa</taxon>
        <taxon>Ecdysozoa</taxon>
        <taxon>Nematoda</taxon>
        <taxon>Chromadorea</taxon>
        <taxon>Plectida</taxon>
        <taxon>Plectina</taxon>
        <taxon>Plectoidea</taxon>
        <taxon>Plectidae</taxon>
        <taxon>Plectus</taxon>
    </lineage>
</organism>
<dbReference type="WBParaSite" id="PSAMB.scaffold377size53947.g5244.t1">
    <property type="protein sequence ID" value="PSAMB.scaffold377size53947.g5244.t1"/>
    <property type="gene ID" value="PSAMB.scaffold377size53947.g5244"/>
</dbReference>
<reference evidence="15" key="1">
    <citation type="submission" date="2022-11" db="UniProtKB">
        <authorList>
            <consortium name="WormBaseParasite"/>
        </authorList>
    </citation>
    <scope>IDENTIFICATION</scope>
</reference>
<keyword evidence="3" id="KW-0812">Transmembrane</keyword>
<evidence type="ECO:0000256" key="6">
    <source>
        <dbReference type="ARBA" id="ARBA00022989"/>
    </source>
</evidence>